<feature type="compositionally biased region" description="Low complexity" evidence="1">
    <location>
        <begin position="196"/>
        <end position="207"/>
    </location>
</feature>
<name>A0AAW2S199_SESRA</name>
<feature type="region of interest" description="Disordered" evidence="1">
    <location>
        <begin position="128"/>
        <end position="156"/>
    </location>
</feature>
<sequence length="213" mass="22374">MSSLTNRKFLSKPIIEENKFSKRGVVLLASVSLKEIPLGHTGALTWEEGGTLSLVGRGGRLDLARGVLSAGNVPRLEGDASPYSPCLDLGRGAPLDRGLPPLGGRGALPHAYLTWTWGVWSASPCWGQGTPRAGGSPPRVEGAPLPSRGGSSMWRESLRPGSVLSMLRPCIDLLRSPPRIEALPQLGGDGASPHWGRGTPRPGEGRPLAGLES</sequence>
<reference evidence="2" key="2">
    <citation type="journal article" date="2024" name="Plant">
        <title>Genomic evolution and insights into agronomic trait innovations of Sesamum species.</title>
        <authorList>
            <person name="Miao H."/>
            <person name="Wang L."/>
            <person name="Qu L."/>
            <person name="Liu H."/>
            <person name="Sun Y."/>
            <person name="Le M."/>
            <person name="Wang Q."/>
            <person name="Wei S."/>
            <person name="Zheng Y."/>
            <person name="Lin W."/>
            <person name="Duan Y."/>
            <person name="Cao H."/>
            <person name="Xiong S."/>
            <person name="Wang X."/>
            <person name="Wei L."/>
            <person name="Li C."/>
            <person name="Ma Q."/>
            <person name="Ju M."/>
            <person name="Zhao R."/>
            <person name="Li G."/>
            <person name="Mu C."/>
            <person name="Tian Q."/>
            <person name="Mei H."/>
            <person name="Zhang T."/>
            <person name="Gao T."/>
            <person name="Zhang H."/>
        </authorList>
    </citation>
    <scope>NUCLEOTIDE SEQUENCE</scope>
    <source>
        <strain evidence="2">G02</strain>
    </source>
</reference>
<feature type="region of interest" description="Disordered" evidence="1">
    <location>
        <begin position="181"/>
        <end position="213"/>
    </location>
</feature>
<dbReference type="AlphaFoldDB" id="A0AAW2S199"/>
<proteinExistence type="predicted"/>
<dbReference type="EMBL" id="JACGWJ010000012">
    <property type="protein sequence ID" value="KAL0386189.1"/>
    <property type="molecule type" value="Genomic_DNA"/>
</dbReference>
<gene>
    <name evidence="2" type="ORF">Sradi_3013200</name>
</gene>
<reference evidence="2" key="1">
    <citation type="submission" date="2020-06" db="EMBL/GenBank/DDBJ databases">
        <authorList>
            <person name="Li T."/>
            <person name="Hu X."/>
            <person name="Zhang T."/>
            <person name="Song X."/>
            <person name="Zhang H."/>
            <person name="Dai N."/>
            <person name="Sheng W."/>
            <person name="Hou X."/>
            <person name="Wei L."/>
        </authorList>
    </citation>
    <scope>NUCLEOTIDE SEQUENCE</scope>
    <source>
        <strain evidence="2">G02</strain>
        <tissue evidence="2">Leaf</tissue>
    </source>
</reference>
<comment type="caution">
    <text evidence="2">The sequence shown here is derived from an EMBL/GenBank/DDBJ whole genome shotgun (WGS) entry which is preliminary data.</text>
</comment>
<evidence type="ECO:0000313" key="2">
    <source>
        <dbReference type="EMBL" id="KAL0386189.1"/>
    </source>
</evidence>
<evidence type="ECO:0000256" key="1">
    <source>
        <dbReference type="SAM" id="MobiDB-lite"/>
    </source>
</evidence>
<organism evidence="2">
    <name type="scientific">Sesamum radiatum</name>
    <name type="common">Black benniseed</name>
    <dbReference type="NCBI Taxonomy" id="300843"/>
    <lineage>
        <taxon>Eukaryota</taxon>
        <taxon>Viridiplantae</taxon>
        <taxon>Streptophyta</taxon>
        <taxon>Embryophyta</taxon>
        <taxon>Tracheophyta</taxon>
        <taxon>Spermatophyta</taxon>
        <taxon>Magnoliopsida</taxon>
        <taxon>eudicotyledons</taxon>
        <taxon>Gunneridae</taxon>
        <taxon>Pentapetalae</taxon>
        <taxon>asterids</taxon>
        <taxon>lamiids</taxon>
        <taxon>Lamiales</taxon>
        <taxon>Pedaliaceae</taxon>
        <taxon>Sesamum</taxon>
    </lineage>
</organism>
<accession>A0AAW2S199</accession>
<protein>
    <submittedName>
        <fullName evidence="2">Uncharacterized protein</fullName>
    </submittedName>
</protein>